<name>A0ACC1RQR9_9HYPO</name>
<gene>
    <name evidence="1" type="ORF">NM208_g12074</name>
</gene>
<protein>
    <submittedName>
        <fullName evidence="1">Uncharacterized protein</fullName>
    </submittedName>
</protein>
<evidence type="ECO:0000313" key="2">
    <source>
        <dbReference type="Proteomes" id="UP001148629"/>
    </source>
</evidence>
<sequence length="385" mass="43654">MAPSRKTRKTPPKLPCPAWVYSSTSTVQYGPLPPSRALVNHRLSVAKDRSWFGDDYVVFQSSIDYATPNETFVAGVIGVGSVLLKTKRFAAKGGKNCHGEILLKNVVHAPASIYNIISQSISDDYEVDTNSPGKASAGTIKDKDGNQVAHFKPPFGKSSLLLVGLSGPPIGLEVGPSPLETFVTYNICVSWPEGERTRFNLYEATRTGGEYIGKAPLTDEEQKFLDEKYGGEERWLAKQELSTSDEDREVGRQRLRSFRLETPIKILLIDEDLDTDMRSPDRYFPYQELRWVIRKWKDSQGFMEAYGFRQYKPEECEKAALLATKLMDGDEDDDYNDYDYNDYDSWDESEDDEDDDYELDYEELLELDNLADDTYCFTAPYGQAK</sequence>
<dbReference type="Proteomes" id="UP001148629">
    <property type="component" value="Unassembled WGS sequence"/>
</dbReference>
<evidence type="ECO:0000313" key="1">
    <source>
        <dbReference type="EMBL" id="KAJ3524390.1"/>
    </source>
</evidence>
<proteinExistence type="predicted"/>
<reference evidence="1" key="1">
    <citation type="submission" date="2022-08" db="EMBL/GenBank/DDBJ databases">
        <title>Genome Sequence of Fusarium decemcellulare.</title>
        <authorList>
            <person name="Buettner E."/>
        </authorList>
    </citation>
    <scope>NUCLEOTIDE SEQUENCE</scope>
    <source>
        <strain evidence="1">Babe19</strain>
    </source>
</reference>
<keyword evidence="2" id="KW-1185">Reference proteome</keyword>
<comment type="caution">
    <text evidence="1">The sequence shown here is derived from an EMBL/GenBank/DDBJ whole genome shotgun (WGS) entry which is preliminary data.</text>
</comment>
<dbReference type="EMBL" id="JANRMS010002088">
    <property type="protein sequence ID" value="KAJ3524390.1"/>
    <property type="molecule type" value="Genomic_DNA"/>
</dbReference>
<accession>A0ACC1RQR9</accession>
<organism evidence="1 2">
    <name type="scientific">Fusarium decemcellulare</name>
    <dbReference type="NCBI Taxonomy" id="57161"/>
    <lineage>
        <taxon>Eukaryota</taxon>
        <taxon>Fungi</taxon>
        <taxon>Dikarya</taxon>
        <taxon>Ascomycota</taxon>
        <taxon>Pezizomycotina</taxon>
        <taxon>Sordariomycetes</taxon>
        <taxon>Hypocreomycetidae</taxon>
        <taxon>Hypocreales</taxon>
        <taxon>Nectriaceae</taxon>
        <taxon>Fusarium</taxon>
        <taxon>Fusarium decemcellulare species complex</taxon>
    </lineage>
</organism>